<organism evidence="1 2">
    <name type="scientific">Cryptosporidium muris (strain RN66)</name>
    <dbReference type="NCBI Taxonomy" id="441375"/>
    <lineage>
        <taxon>Eukaryota</taxon>
        <taxon>Sar</taxon>
        <taxon>Alveolata</taxon>
        <taxon>Apicomplexa</taxon>
        <taxon>Conoidasida</taxon>
        <taxon>Coccidia</taxon>
        <taxon>Eucoccidiorida</taxon>
        <taxon>Eimeriorina</taxon>
        <taxon>Cryptosporidiidae</taxon>
        <taxon>Cryptosporidium</taxon>
    </lineage>
</organism>
<gene>
    <name evidence="1" type="ORF">CMU_039630</name>
</gene>
<dbReference type="AlphaFoldDB" id="B6A9K3"/>
<sequence>MNNQFNIAFPRSYIDHIEYLNLIESLNRKIDIGICKLMNKFYNYKNIPLNNFIDNGFQTLKEQYYWIELYVESTSEVISPMYLSDEEIINRVNIAKIIEKNSNLMMQSTVQMMAKKKNLK</sequence>
<dbReference type="OrthoDB" id="336026at2759"/>
<dbReference type="GeneID" id="6994154"/>
<reference evidence="1" key="1">
    <citation type="submission" date="2008-06" db="EMBL/GenBank/DDBJ databases">
        <authorList>
            <person name="Lorenzi H."/>
            <person name="Inman J."/>
            <person name="Miller J."/>
            <person name="Schobel S."/>
            <person name="Amedeo P."/>
            <person name="Caler E.V."/>
            <person name="da Silva J."/>
        </authorList>
    </citation>
    <scope>NUCLEOTIDE SEQUENCE [LARGE SCALE GENOMIC DNA]</scope>
    <source>
        <strain evidence="1">RN66</strain>
    </source>
</reference>
<dbReference type="RefSeq" id="XP_002139243.1">
    <property type="nucleotide sequence ID" value="XM_002139207.1"/>
</dbReference>
<evidence type="ECO:0000313" key="2">
    <source>
        <dbReference type="Proteomes" id="UP000001460"/>
    </source>
</evidence>
<dbReference type="EMBL" id="DS989726">
    <property type="protein sequence ID" value="EEA04894.1"/>
    <property type="molecule type" value="Genomic_DNA"/>
</dbReference>
<proteinExistence type="predicted"/>
<accession>B6A9K3</accession>
<dbReference type="Proteomes" id="UP000001460">
    <property type="component" value="Unassembled WGS sequence"/>
</dbReference>
<protein>
    <submittedName>
        <fullName evidence="1">Uncharacterized protein</fullName>
    </submittedName>
</protein>
<name>B6A9K3_CRYMR</name>
<dbReference type="VEuPathDB" id="CryptoDB:CMU_039630"/>
<evidence type="ECO:0000313" key="1">
    <source>
        <dbReference type="EMBL" id="EEA04894.1"/>
    </source>
</evidence>
<keyword evidence="2" id="KW-1185">Reference proteome</keyword>
<dbReference type="OMA" id="WIELYVE"/>